<dbReference type="Proteomes" id="UP000050465">
    <property type="component" value="Unassembled WGS sequence"/>
</dbReference>
<dbReference type="AlphaFoldDB" id="A0A0P8C371"/>
<evidence type="ECO:0000313" key="1">
    <source>
        <dbReference type="EMBL" id="KPQ35923.1"/>
    </source>
</evidence>
<gene>
    <name evidence="1" type="ORF">HLUCCA11_08490</name>
</gene>
<proteinExistence type="predicted"/>
<organism evidence="1 2">
    <name type="scientific">Phormidesmis priestleyi Ana</name>
    <dbReference type="NCBI Taxonomy" id="1666911"/>
    <lineage>
        <taxon>Bacteria</taxon>
        <taxon>Bacillati</taxon>
        <taxon>Cyanobacteriota</taxon>
        <taxon>Cyanophyceae</taxon>
        <taxon>Leptolyngbyales</taxon>
        <taxon>Leptolyngbyaceae</taxon>
        <taxon>Phormidesmis</taxon>
    </lineage>
</organism>
<comment type="caution">
    <text evidence="1">The sequence shown here is derived from an EMBL/GenBank/DDBJ whole genome shotgun (WGS) entry which is preliminary data.</text>
</comment>
<sequence>MCICVNCHYVDSCITYHAVEANHQQPHLTEDPVFEPNNPTINANITLPEVKVIGDTISSENEFGFEYDVVGCDSFTQEMGKWAKLRPGEAIPT</sequence>
<reference evidence="1 2" key="1">
    <citation type="submission" date="2015-09" db="EMBL/GenBank/DDBJ databases">
        <title>Identification and resolution of microdiversity through metagenomic sequencing of parallel consortia.</title>
        <authorList>
            <person name="Nelson W.C."/>
            <person name="Romine M.F."/>
            <person name="Lindemann S.R."/>
        </authorList>
    </citation>
    <scope>NUCLEOTIDE SEQUENCE [LARGE SCALE GENOMIC DNA]</scope>
    <source>
        <strain evidence="1">Ana</strain>
    </source>
</reference>
<protein>
    <submittedName>
        <fullName evidence="1">Putative chloroplast protein Ycf34</fullName>
    </submittedName>
</protein>
<name>A0A0P8C371_9CYAN</name>
<accession>A0A0P8C371</accession>
<evidence type="ECO:0000313" key="2">
    <source>
        <dbReference type="Proteomes" id="UP000050465"/>
    </source>
</evidence>
<dbReference type="Pfam" id="PF10718">
    <property type="entry name" value="Ycf34"/>
    <property type="match status" value="1"/>
</dbReference>
<dbReference type="STRING" id="1666911.HLUCCA11_08490"/>
<dbReference type="PATRIC" id="fig|1666911.3.peg.4079"/>
<dbReference type="EMBL" id="LJZR01000009">
    <property type="protein sequence ID" value="KPQ35923.1"/>
    <property type="molecule type" value="Genomic_DNA"/>
</dbReference>
<dbReference type="InterPro" id="IPR019656">
    <property type="entry name" value="Uncharacterised_Ycf34"/>
</dbReference>